<dbReference type="Proteomes" id="UP001430953">
    <property type="component" value="Unassembled WGS sequence"/>
</dbReference>
<accession>A0AAW2G2P7</accession>
<gene>
    <name evidence="2" type="ORF">PUN28_008230</name>
</gene>
<name>A0AAW2G2P7_9HYME</name>
<evidence type="ECO:0000313" key="3">
    <source>
        <dbReference type="Proteomes" id="UP001430953"/>
    </source>
</evidence>
<comment type="caution">
    <text evidence="2">The sequence shown here is derived from an EMBL/GenBank/DDBJ whole genome shotgun (WGS) entry which is preliminary data.</text>
</comment>
<reference evidence="2 3" key="1">
    <citation type="submission" date="2023-03" db="EMBL/GenBank/DDBJ databases">
        <title>High recombination rates correlate with genetic variation in Cardiocondyla obscurior ants.</title>
        <authorList>
            <person name="Errbii M."/>
        </authorList>
    </citation>
    <scope>NUCLEOTIDE SEQUENCE [LARGE SCALE GENOMIC DNA]</scope>
    <source>
        <strain evidence="2">Alpha-2009</strain>
        <tissue evidence="2">Whole body</tissue>
    </source>
</reference>
<protein>
    <submittedName>
        <fullName evidence="2">Uncharacterized protein</fullName>
    </submittedName>
</protein>
<evidence type="ECO:0000313" key="2">
    <source>
        <dbReference type="EMBL" id="KAL0120402.1"/>
    </source>
</evidence>
<organism evidence="2 3">
    <name type="scientific">Cardiocondyla obscurior</name>
    <dbReference type="NCBI Taxonomy" id="286306"/>
    <lineage>
        <taxon>Eukaryota</taxon>
        <taxon>Metazoa</taxon>
        <taxon>Ecdysozoa</taxon>
        <taxon>Arthropoda</taxon>
        <taxon>Hexapoda</taxon>
        <taxon>Insecta</taxon>
        <taxon>Pterygota</taxon>
        <taxon>Neoptera</taxon>
        <taxon>Endopterygota</taxon>
        <taxon>Hymenoptera</taxon>
        <taxon>Apocrita</taxon>
        <taxon>Aculeata</taxon>
        <taxon>Formicoidea</taxon>
        <taxon>Formicidae</taxon>
        <taxon>Myrmicinae</taxon>
        <taxon>Cardiocondyla</taxon>
    </lineage>
</organism>
<dbReference type="AlphaFoldDB" id="A0AAW2G2P7"/>
<sequence>MTRGIYWTSWPVKSANDLLLSNRKPSVVTCQESLPRTLLKIEEKDQHKDIGTQAKISSAETGTQAETLTAETGTQAEIFRRHQTTQTEEGESYPLKYPGDDKWGPILVTLTEPHISFRKRRQGK</sequence>
<keyword evidence="3" id="KW-1185">Reference proteome</keyword>
<proteinExistence type="predicted"/>
<feature type="compositionally biased region" description="Polar residues" evidence="1">
    <location>
        <begin position="54"/>
        <end position="75"/>
    </location>
</feature>
<dbReference type="EMBL" id="JADYXP020000007">
    <property type="protein sequence ID" value="KAL0120402.1"/>
    <property type="molecule type" value="Genomic_DNA"/>
</dbReference>
<feature type="region of interest" description="Disordered" evidence="1">
    <location>
        <begin position="51"/>
        <end position="98"/>
    </location>
</feature>
<evidence type="ECO:0000256" key="1">
    <source>
        <dbReference type="SAM" id="MobiDB-lite"/>
    </source>
</evidence>